<keyword evidence="1" id="KW-0732">Signal</keyword>
<dbReference type="EMBL" id="QMIE01000022">
    <property type="protein sequence ID" value="TVM14587.1"/>
    <property type="molecule type" value="Genomic_DNA"/>
</dbReference>
<dbReference type="OrthoDB" id="5459824at2"/>
<dbReference type="Proteomes" id="UP000448292">
    <property type="component" value="Unassembled WGS sequence"/>
</dbReference>
<reference evidence="2 3" key="1">
    <citation type="submission" date="2018-06" db="EMBL/GenBank/DDBJ databases">
        <title>Complete genome of Desulfovibrio indonesiensis P37SLT.</title>
        <authorList>
            <person name="Crispim J.S."/>
            <person name="Vidigal P.M.P."/>
            <person name="Silva L.C.F."/>
            <person name="Laguardia C.N."/>
            <person name="Araujo L.C."/>
            <person name="Dias R.S."/>
            <person name="Sousa M.P."/>
            <person name="Paula S.O."/>
            <person name="Silva C."/>
        </authorList>
    </citation>
    <scope>NUCLEOTIDE SEQUENCE [LARGE SCALE GENOMIC DNA]</scope>
    <source>
        <strain evidence="2 3">P37SLT</strain>
    </source>
</reference>
<name>A0A7M3MB38_9BACT</name>
<sequence length="111" mass="12132">MRIIKALALAVMLTALLLPATAFAAEVAQGECVSYDAENKIIVIEEYDTNFDLENRYGHPTGIITEFDATSAKIGILPEEGDILRIAFVVEGSKKMALKVMNVTKQDLMAK</sequence>
<evidence type="ECO:0000313" key="2">
    <source>
        <dbReference type="EMBL" id="TVM14587.1"/>
    </source>
</evidence>
<feature type="signal peptide" evidence="1">
    <location>
        <begin position="1"/>
        <end position="24"/>
    </location>
</feature>
<evidence type="ECO:0000256" key="1">
    <source>
        <dbReference type="SAM" id="SignalP"/>
    </source>
</evidence>
<feature type="chain" id="PRO_5029764342" evidence="1">
    <location>
        <begin position="25"/>
        <end position="111"/>
    </location>
</feature>
<proteinExistence type="predicted"/>
<accession>A0A7M3MB38</accession>
<dbReference type="RefSeq" id="WP_144304450.1">
    <property type="nucleotide sequence ID" value="NZ_QMIE01000022.1"/>
</dbReference>
<dbReference type="AlphaFoldDB" id="A0A7M3MB38"/>
<organism evidence="2 3">
    <name type="scientific">Oceanidesulfovibrio indonesiensis</name>
    <dbReference type="NCBI Taxonomy" id="54767"/>
    <lineage>
        <taxon>Bacteria</taxon>
        <taxon>Pseudomonadati</taxon>
        <taxon>Thermodesulfobacteriota</taxon>
        <taxon>Desulfovibrionia</taxon>
        <taxon>Desulfovibrionales</taxon>
        <taxon>Desulfovibrionaceae</taxon>
        <taxon>Oceanidesulfovibrio</taxon>
    </lineage>
</organism>
<gene>
    <name evidence="2" type="ORF">DPQ33_17115</name>
</gene>
<protein>
    <submittedName>
        <fullName evidence="2">Uncharacterized protein</fullName>
    </submittedName>
</protein>
<keyword evidence="3" id="KW-1185">Reference proteome</keyword>
<comment type="caution">
    <text evidence="2">The sequence shown here is derived from an EMBL/GenBank/DDBJ whole genome shotgun (WGS) entry which is preliminary data.</text>
</comment>
<evidence type="ECO:0000313" key="3">
    <source>
        <dbReference type="Proteomes" id="UP000448292"/>
    </source>
</evidence>